<dbReference type="EMBL" id="JAOSIW010000001">
    <property type="protein sequence ID" value="MDO8054335.1"/>
    <property type="molecule type" value="Genomic_DNA"/>
</dbReference>
<keyword evidence="1" id="KW-1133">Transmembrane helix</keyword>
<evidence type="ECO:0000313" key="3">
    <source>
        <dbReference type="Proteomes" id="UP001170651"/>
    </source>
</evidence>
<comment type="caution">
    <text evidence="2">The sequence shown here is derived from an EMBL/GenBank/DDBJ whole genome shotgun (WGS) entry which is preliminary data.</text>
</comment>
<dbReference type="Proteomes" id="UP001170651">
    <property type="component" value="Unassembled WGS sequence"/>
</dbReference>
<proteinExistence type="predicted"/>
<dbReference type="AlphaFoldDB" id="A0A9K3STR6"/>
<evidence type="ECO:0000256" key="1">
    <source>
        <dbReference type="SAM" id="Phobius"/>
    </source>
</evidence>
<reference evidence="2 3" key="1">
    <citation type="journal article" date="2023" name="Int. J. Syst. Evol. Microbiol.">
        <title>The observation of taxonomic boundaries for the 16SrII and 16SrXXV phytoplasmas using genome-based delimitation.</title>
        <authorList>
            <person name="Rodrigues Jardim B."/>
            <person name="Tran-Nguyen L.T.T."/>
            <person name="Gambley C."/>
            <person name="Al-Sadi A.M."/>
            <person name="Al-Subhi A.M."/>
            <person name="Foissac X."/>
            <person name="Salar P."/>
            <person name="Cai H."/>
            <person name="Yang J.Y."/>
            <person name="Davis R."/>
            <person name="Jones L."/>
            <person name="Rodoni B."/>
            <person name="Constable F.E."/>
        </authorList>
    </citation>
    <scope>NUCLEOTIDE SEQUENCE [LARGE SCALE GENOMIC DNA]</scope>
    <source>
        <strain evidence="2">BAWM-OMN-P26</strain>
    </source>
</reference>
<sequence>MSFNLWDKNKFQLLPLVFDSVKGDPFYEDLYEFDQKKVKIQFYDLNQNEYQDSFIKLNQYVVWTLKDNVYRVFIDKSYYQKFDILYQPKVNIFFIKYIFSSLKTYNSILLSRYFYMLCGFLFYIINTIVCFKLSLFLGNLKLFLIFLFFLLFLTFSFCLIKYQNNLFLKKKQKLLQEFKNNVEILLGKEKTEKILLEHQEYLNFISNKNKK</sequence>
<protein>
    <recommendedName>
        <fullName evidence="4">Transmembrane protein</fullName>
    </recommendedName>
</protein>
<dbReference type="RefSeq" id="WP_213680253.1">
    <property type="nucleotide sequence ID" value="NZ_JALQCT010000002.1"/>
</dbReference>
<feature type="transmembrane region" description="Helical" evidence="1">
    <location>
        <begin position="113"/>
        <end position="136"/>
    </location>
</feature>
<evidence type="ECO:0000313" key="2">
    <source>
        <dbReference type="EMBL" id="MDO8054335.1"/>
    </source>
</evidence>
<organism evidence="2 3">
    <name type="scientific">Candidatus Phytoplasma australasiaticum subsp. australasiaticum</name>
    <dbReference type="NCBI Taxonomy" id="2832407"/>
    <lineage>
        <taxon>Bacteria</taxon>
        <taxon>Bacillati</taxon>
        <taxon>Mycoplasmatota</taxon>
        <taxon>Mollicutes</taxon>
        <taxon>Acholeplasmatales</taxon>
        <taxon>Acholeplasmataceae</taxon>
        <taxon>Candidatus Phytoplasma</taxon>
        <taxon>16SrII (Peanut WB group)</taxon>
        <taxon>Candidatus Phytoplasma australasiaticum</taxon>
    </lineage>
</organism>
<evidence type="ECO:0008006" key="4">
    <source>
        <dbReference type="Google" id="ProtNLM"/>
    </source>
</evidence>
<accession>A0A9K3STR6</accession>
<keyword evidence="1" id="KW-0472">Membrane</keyword>
<name>A0A9K3STR6_9MOLU</name>
<keyword evidence="1" id="KW-0812">Transmembrane</keyword>
<feature type="transmembrane region" description="Helical" evidence="1">
    <location>
        <begin position="142"/>
        <end position="162"/>
    </location>
</feature>
<gene>
    <name evidence="2" type="ORF">OC696_00395</name>
</gene>
<keyword evidence="3" id="KW-1185">Reference proteome</keyword>